<evidence type="ECO:0000256" key="1">
    <source>
        <dbReference type="SAM" id="Phobius"/>
    </source>
</evidence>
<organism evidence="2 3">
    <name type="scientific">Stephania japonica</name>
    <dbReference type="NCBI Taxonomy" id="461633"/>
    <lineage>
        <taxon>Eukaryota</taxon>
        <taxon>Viridiplantae</taxon>
        <taxon>Streptophyta</taxon>
        <taxon>Embryophyta</taxon>
        <taxon>Tracheophyta</taxon>
        <taxon>Spermatophyta</taxon>
        <taxon>Magnoliopsida</taxon>
        <taxon>Ranunculales</taxon>
        <taxon>Menispermaceae</taxon>
        <taxon>Menispermoideae</taxon>
        <taxon>Cissampelideae</taxon>
        <taxon>Stephania</taxon>
    </lineage>
</organism>
<dbReference type="InterPro" id="IPR051824">
    <property type="entry name" value="LRR_Rcpt-Like_S/T_Kinase"/>
</dbReference>
<gene>
    <name evidence="2" type="ORF">Sjap_010209</name>
</gene>
<protein>
    <recommendedName>
        <fullName evidence="4">Serine-threonine/tyrosine-protein kinase catalytic domain-containing protein</fullName>
    </recommendedName>
</protein>
<reference evidence="2 3" key="1">
    <citation type="submission" date="2024-01" db="EMBL/GenBank/DDBJ databases">
        <title>Genome assemblies of Stephania.</title>
        <authorList>
            <person name="Yang L."/>
        </authorList>
    </citation>
    <scope>NUCLEOTIDE SEQUENCE [LARGE SCALE GENOMIC DNA]</scope>
    <source>
        <strain evidence="2">QJT</strain>
        <tissue evidence="2">Leaf</tissue>
    </source>
</reference>
<dbReference type="Proteomes" id="UP001417504">
    <property type="component" value="Unassembled WGS sequence"/>
</dbReference>
<keyword evidence="1" id="KW-1133">Transmembrane helix</keyword>
<dbReference type="InterPro" id="IPR011009">
    <property type="entry name" value="Kinase-like_dom_sf"/>
</dbReference>
<dbReference type="PANTHER" id="PTHR48006">
    <property type="entry name" value="LEUCINE-RICH REPEAT-CONTAINING PROTEIN DDB_G0281931-RELATED"/>
    <property type="match status" value="1"/>
</dbReference>
<name>A0AAP0JB66_9MAGN</name>
<keyword evidence="1" id="KW-0472">Membrane</keyword>
<dbReference type="Gene3D" id="1.10.510.10">
    <property type="entry name" value="Transferase(Phosphotransferase) domain 1"/>
    <property type="match status" value="1"/>
</dbReference>
<evidence type="ECO:0008006" key="4">
    <source>
        <dbReference type="Google" id="ProtNLM"/>
    </source>
</evidence>
<feature type="transmembrane region" description="Helical" evidence="1">
    <location>
        <begin position="58"/>
        <end position="83"/>
    </location>
</feature>
<proteinExistence type="predicted"/>
<accession>A0AAP0JB66</accession>
<keyword evidence="3" id="KW-1185">Reference proteome</keyword>
<evidence type="ECO:0000313" key="2">
    <source>
        <dbReference type="EMBL" id="KAK9129722.1"/>
    </source>
</evidence>
<dbReference type="PANTHER" id="PTHR48006:SF96">
    <property type="entry name" value="PROTEIN KINASE DOMAIN-CONTAINING PROTEIN"/>
    <property type="match status" value="1"/>
</dbReference>
<dbReference type="EMBL" id="JBBNAE010000004">
    <property type="protein sequence ID" value="KAK9129722.1"/>
    <property type="molecule type" value="Genomic_DNA"/>
</dbReference>
<comment type="caution">
    <text evidence="2">The sequence shown here is derived from an EMBL/GenBank/DDBJ whole genome shotgun (WGS) entry which is preliminary data.</text>
</comment>
<dbReference type="AlphaFoldDB" id="A0AAP0JB66"/>
<evidence type="ECO:0000313" key="3">
    <source>
        <dbReference type="Proteomes" id="UP001417504"/>
    </source>
</evidence>
<keyword evidence="1" id="KW-0812">Transmembrane</keyword>
<dbReference type="SUPFAM" id="SSF56112">
    <property type="entry name" value="Protein kinase-like (PK-like)"/>
    <property type="match status" value="1"/>
</dbReference>
<sequence length="274" mass="30511">MVVLICGLGIKMMMDQLIRGPSFMPPPQARPQWHLNLTDPSPNSSGKVREAVDYYFRILRWILIHGFSHVMQAIGAVFALATVSIPTMNAFRRLATSMDKFSKVASEEKSNSDEDSKAPFPGFGGSFIMAPATMDKKWFVKVGSATSTRGTREFENELNLLSAIRHENLVPLLGYYCENDQANSCLSFHVQRFLLPYSFLLGAGEASKKKVLDWPTRISIALGAARGKFILPAHFCRAWCDGPNFPMQLGTPGLDPYKPRVITRQPDEPSQPSI</sequence>